<dbReference type="OrthoDB" id="678747at2"/>
<evidence type="ECO:0000256" key="1">
    <source>
        <dbReference type="SAM" id="Phobius"/>
    </source>
</evidence>
<accession>A0A4R6IWY3</accession>
<dbReference type="RefSeq" id="WP_133474256.1">
    <property type="nucleotide sequence ID" value="NZ_SNWP01000011.1"/>
</dbReference>
<feature type="signal peptide" evidence="2">
    <location>
        <begin position="1"/>
        <end position="23"/>
    </location>
</feature>
<proteinExistence type="predicted"/>
<evidence type="ECO:0000313" key="3">
    <source>
        <dbReference type="EMBL" id="TDO26405.1"/>
    </source>
</evidence>
<gene>
    <name evidence="3" type="ORF">BC659_1711</name>
</gene>
<evidence type="ECO:0000256" key="2">
    <source>
        <dbReference type="SAM" id="SignalP"/>
    </source>
</evidence>
<protein>
    <submittedName>
        <fullName evidence="3">Uncharacterized protein</fullName>
    </submittedName>
</protein>
<keyword evidence="1" id="KW-1133">Transmembrane helix</keyword>
<name>A0A4R6IWY3_9BACT</name>
<dbReference type="AlphaFoldDB" id="A0A4R6IWY3"/>
<evidence type="ECO:0000313" key="4">
    <source>
        <dbReference type="Proteomes" id="UP000295741"/>
    </source>
</evidence>
<keyword evidence="1" id="KW-0472">Membrane</keyword>
<feature type="chain" id="PRO_5020949793" evidence="2">
    <location>
        <begin position="24"/>
        <end position="78"/>
    </location>
</feature>
<keyword evidence="1" id="KW-0812">Transmembrane</keyword>
<comment type="caution">
    <text evidence="3">The sequence shown here is derived from an EMBL/GenBank/DDBJ whole genome shotgun (WGS) entry which is preliminary data.</text>
</comment>
<dbReference type="Proteomes" id="UP000295741">
    <property type="component" value="Unassembled WGS sequence"/>
</dbReference>
<organism evidence="3 4">
    <name type="scientific">Sediminibacterium goheungense</name>
    <dbReference type="NCBI Taxonomy" id="1086393"/>
    <lineage>
        <taxon>Bacteria</taxon>
        <taxon>Pseudomonadati</taxon>
        <taxon>Bacteroidota</taxon>
        <taxon>Chitinophagia</taxon>
        <taxon>Chitinophagales</taxon>
        <taxon>Chitinophagaceae</taxon>
        <taxon>Sediminibacterium</taxon>
    </lineage>
</organism>
<dbReference type="EMBL" id="SNWP01000011">
    <property type="protein sequence ID" value="TDO26405.1"/>
    <property type="molecule type" value="Genomic_DNA"/>
</dbReference>
<keyword evidence="4" id="KW-1185">Reference proteome</keyword>
<feature type="transmembrane region" description="Helical" evidence="1">
    <location>
        <begin position="47"/>
        <end position="66"/>
    </location>
</feature>
<keyword evidence="2" id="KW-0732">Signal</keyword>
<reference evidence="3 4" key="1">
    <citation type="submission" date="2019-03" db="EMBL/GenBank/DDBJ databases">
        <title>Genomic Encyclopedia of Archaeal and Bacterial Type Strains, Phase II (KMG-II): from individual species to whole genera.</title>
        <authorList>
            <person name="Goeker M."/>
        </authorList>
    </citation>
    <scope>NUCLEOTIDE SEQUENCE [LARGE SCALE GENOMIC DNA]</scope>
    <source>
        <strain evidence="3 4">DSM 28323</strain>
    </source>
</reference>
<sequence>MKQVCKMMICGALLLLISQFADAQCSICTKTASQLGEGPAKALNSAIIYLAGAPLAIMGYIGWRWWKKEKEVTSFENN</sequence>